<dbReference type="Proteomes" id="UP001153620">
    <property type="component" value="Chromosome 3"/>
</dbReference>
<dbReference type="AlphaFoldDB" id="A0A9N9S4R4"/>
<evidence type="ECO:0000313" key="3">
    <source>
        <dbReference type="Proteomes" id="UP001153620"/>
    </source>
</evidence>
<keyword evidence="3" id="KW-1185">Reference proteome</keyword>
<feature type="signal peptide" evidence="1">
    <location>
        <begin position="1"/>
        <end position="22"/>
    </location>
</feature>
<evidence type="ECO:0008006" key="4">
    <source>
        <dbReference type="Google" id="ProtNLM"/>
    </source>
</evidence>
<evidence type="ECO:0000313" key="2">
    <source>
        <dbReference type="EMBL" id="CAG9808652.1"/>
    </source>
</evidence>
<proteinExistence type="predicted"/>
<sequence length="102" mass="10243">MKLNKLITVTLTIFLLFHSCHARALNAEYNVNVKCTIGVVAAGTSVGGSAGLSIGALMGSFLFPGLGLNGGLVIGLILGSSIGSGGAGIISQRICDESADLH</sequence>
<keyword evidence="1" id="KW-0732">Signal</keyword>
<organism evidence="2 3">
    <name type="scientific">Chironomus riparius</name>
    <dbReference type="NCBI Taxonomy" id="315576"/>
    <lineage>
        <taxon>Eukaryota</taxon>
        <taxon>Metazoa</taxon>
        <taxon>Ecdysozoa</taxon>
        <taxon>Arthropoda</taxon>
        <taxon>Hexapoda</taxon>
        <taxon>Insecta</taxon>
        <taxon>Pterygota</taxon>
        <taxon>Neoptera</taxon>
        <taxon>Endopterygota</taxon>
        <taxon>Diptera</taxon>
        <taxon>Nematocera</taxon>
        <taxon>Chironomoidea</taxon>
        <taxon>Chironomidae</taxon>
        <taxon>Chironominae</taxon>
        <taxon>Chironomus</taxon>
    </lineage>
</organism>
<accession>A0A9N9S4R4</accession>
<dbReference type="EMBL" id="OU895879">
    <property type="protein sequence ID" value="CAG9808652.1"/>
    <property type="molecule type" value="Genomic_DNA"/>
</dbReference>
<protein>
    <recommendedName>
        <fullName evidence="4">Glycine zipper domain-containing protein</fullName>
    </recommendedName>
</protein>
<evidence type="ECO:0000256" key="1">
    <source>
        <dbReference type="SAM" id="SignalP"/>
    </source>
</evidence>
<reference evidence="2" key="1">
    <citation type="submission" date="2022-01" db="EMBL/GenBank/DDBJ databases">
        <authorList>
            <person name="King R."/>
        </authorList>
    </citation>
    <scope>NUCLEOTIDE SEQUENCE</scope>
</reference>
<name>A0A9N9S4R4_9DIPT</name>
<gene>
    <name evidence="2" type="ORF">CHIRRI_LOCUS11490</name>
</gene>
<reference evidence="2" key="2">
    <citation type="submission" date="2022-10" db="EMBL/GenBank/DDBJ databases">
        <authorList>
            <consortium name="ENA_rothamsted_submissions"/>
            <consortium name="culmorum"/>
            <person name="King R."/>
        </authorList>
    </citation>
    <scope>NUCLEOTIDE SEQUENCE</scope>
</reference>
<feature type="chain" id="PRO_5040244218" description="Glycine zipper domain-containing protein" evidence="1">
    <location>
        <begin position="23"/>
        <end position="102"/>
    </location>
</feature>